<reference evidence="1 2" key="1">
    <citation type="journal article" date="2020" name="Antonie Van Leeuwenhoek">
        <title>Stenotrophomonas cyclobalanopsidis sp. nov., isolated from the leaf spot disease of Cyclobalanopsis patelliformis.</title>
        <authorList>
            <person name="Bian D.R."/>
            <person name="Xue H."/>
            <person name="Piao C.G."/>
            <person name="Li Y."/>
        </authorList>
    </citation>
    <scope>NUCLEOTIDE SEQUENCE [LARGE SCALE GENOMIC DNA]</scope>
    <source>
        <strain evidence="1 2">TPQG1-4</strain>
    </source>
</reference>
<dbReference type="EMBL" id="VYKI01000001">
    <property type="protein sequence ID" value="KAA9004286.1"/>
    <property type="molecule type" value="Genomic_DNA"/>
</dbReference>
<evidence type="ECO:0000313" key="2">
    <source>
        <dbReference type="Proteomes" id="UP000326367"/>
    </source>
</evidence>
<evidence type="ECO:0000313" key="1">
    <source>
        <dbReference type="EMBL" id="KAA9004286.1"/>
    </source>
</evidence>
<gene>
    <name evidence="1" type="ORF">FJU31_00050</name>
</gene>
<comment type="caution">
    <text evidence="1">The sequence shown here is derived from an EMBL/GenBank/DDBJ whole genome shotgun (WGS) entry which is preliminary data.</text>
</comment>
<protein>
    <recommendedName>
        <fullName evidence="3">Secreted protein</fullName>
    </recommendedName>
</protein>
<sequence>MHGILSTFQLSSAVSHAEALASATLHRHLRSFVLHRTTHLHRSIGSAVIAEKTLQMPQTKAIHQRERVHGNGYIAACAHVDPVHLMAVC</sequence>
<proteinExistence type="predicted"/>
<organism evidence="1 2">
    <name type="scientific">Stenotrophomonas cyclobalanopsidis</name>
    <dbReference type="NCBI Taxonomy" id="2771362"/>
    <lineage>
        <taxon>Bacteria</taxon>
        <taxon>Pseudomonadati</taxon>
        <taxon>Pseudomonadota</taxon>
        <taxon>Gammaproteobacteria</taxon>
        <taxon>Lysobacterales</taxon>
        <taxon>Lysobacteraceae</taxon>
        <taxon>Stenotrophomonas</taxon>
    </lineage>
</organism>
<dbReference type="RefSeq" id="WP_150452966.1">
    <property type="nucleotide sequence ID" value="NZ_VYKI01000001.1"/>
</dbReference>
<accession>A0ABQ6T571</accession>
<evidence type="ECO:0008006" key="3">
    <source>
        <dbReference type="Google" id="ProtNLM"/>
    </source>
</evidence>
<dbReference type="Proteomes" id="UP000326367">
    <property type="component" value="Unassembled WGS sequence"/>
</dbReference>
<keyword evidence="2" id="KW-1185">Reference proteome</keyword>
<name>A0ABQ6T571_9GAMM</name>